<sequence length="80" mass="8835">MVRKNWSLSDGDLEAVSNLIRAVINVVVSAVVSVVVRFLGGTGSVETDTSRFLVSSCKPTDPRQKHRLPWCRYSLTSTLQ</sequence>
<keyword evidence="3" id="KW-1185">Reference proteome</keyword>
<keyword evidence="1" id="KW-0812">Transmembrane</keyword>
<keyword evidence="1" id="KW-0472">Membrane</keyword>
<evidence type="ECO:0000256" key="1">
    <source>
        <dbReference type="SAM" id="Phobius"/>
    </source>
</evidence>
<dbReference type="Proteomes" id="UP001283361">
    <property type="component" value="Unassembled WGS sequence"/>
</dbReference>
<keyword evidence="1" id="KW-1133">Transmembrane helix</keyword>
<gene>
    <name evidence="2" type="ORF">RRG08_004503</name>
</gene>
<dbReference type="EMBL" id="JAWDGP010000260">
    <property type="protein sequence ID" value="KAK3802213.1"/>
    <property type="molecule type" value="Genomic_DNA"/>
</dbReference>
<dbReference type="AlphaFoldDB" id="A0AAE1EDR6"/>
<evidence type="ECO:0000313" key="2">
    <source>
        <dbReference type="EMBL" id="KAK3802213.1"/>
    </source>
</evidence>
<name>A0AAE1EDR6_9GAST</name>
<reference evidence="2" key="1">
    <citation type="journal article" date="2023" name="G3 (Bethesda)">
        <title>A reference genome for the long-term kleptoplast-retaining sea slug Elysia crispata morphotype clarki.</title>
        <authorList>
            <person name="Eastman K.E."/>
            <person name="Pendleton A.L."/>
            <person name="Shaikh M.A."/>
            <person name="Suttiyut T."/>
            <person name="Ogas R."/>
            <person name="Tomko P."/>
            <person name="Gavelis G."/>
            <person name="Widhalm J.R."/>
            <person name="Wisecaver J.H."/>
        </authorList>
    </citation>
    <scope>NUCLEOTIDE SEQUENCE</scope>
    <source>
        <strain evidence="2">ECLA1</strain>
    </source>
</reference>
<feature type="transmembrane region" description="Helical" evidence="1">
    <location>
        <begin position="20"/>
        <end position="40"/>
    </location>
</feature>
<evidence type="ECO:0000313" key="3">
    <source>
        <dbReference type="Proteomes" id="UP001283361"/>
    </source>
</evidence>
<organism evidence="2 3">
    <name type="scientific">Elysia crispata</name>
    <name type="common">lettuce slug</name>
    <dbReference type="NCBI Taxonomy" id="231223"/>
    <lineage>
        <taxon>Eukaryota</taxon>
        <taxon>Metazoa</taxon>
        <taxon>Spiralia</taxon>
        <taxon>Lophotrochozoa</taxon>
        <taxon>Mollusca</taxon>
        <taxon>Gastropoda</taxon>
        <taxon>Heterobranchia</taxon>
        <taxon>Euthyneura</taxon>
        <taxon>Panpulmonata</taxon>
        <taxon>Sacoglossa</taxon>
        <taxon>Placobranchoidea</taxon>
        <taxon>Plakobranchidae</taxon>
        <taxon>Elysia</taxon>
    </lineage>
</organism>
<protein>
    <submittedName>
        <fullName evidence="2">Uncharacterized protein</fullName>
    </submittedName>
</protein>
<proteinExistence type="predicted"/>
<accession>A0AAE1EDR6</accession>
<comment type="caution">
    <text evidence="2">The sequence shown here is derived from an EMBL/GenBank/DDBJ whole genome shotgun (WGS) entry which is preliminary data.</text>
</comment>